<evidence type="ECO:0000313" key="2">
    <source>
        <dbReference type="EMBL" id="UQN28824.1"/>
    </source>
</evidence>
<dbReference type="Proteomes" id="UP001055868">
    <property type="component" value="Chromosome"/>
</dbReference>
<dbReference type="InterPro" id="IPR006674">
    <property type="entry name" value="HD_domain"/>
</dbReference>
<accession>A0ABY4N3U5</accession>
<dbReference type="SUPFAM" id="SSF109604">
    <property type="entry name" value="HD-domain/PDEase-like"/>
    <property type="match status" value="1"/>
</dbReference>
<dbReference type="InterPro" id="IPR050135">
    <property type="entry name" value="dGTPase-like"/>
</dbReference>
<dbReference type="CDD" id="cd00077">
    <property type="entry name" value="HDc"/>
    <property type="match status" value="1"/>
</dbReference>
<dbReference type="PANTHER" id="PTHR11373:SF4">
    <property type="entry name" value="DEOXYNUCLEOSIDE TRIPHOSPHATE TRIPHOSPHOHYDROLASE SAMHD1"/>
    <property type="match status" value="1"/>
</dbReference>
<dbReference type="PANTHER" id="PTHR11373">
    <property type="entry name" value="DEOXYNUCLEOSIDE TRIPHOSPHATE TRIPHOSPHOHYDROLASE"/>
    <property type="match status" value="1"/>
</dbReference>
<evidence type="ECO:0000259" key="1">
    <source>
        <dbReference type="PROSITE" id="PS51831"/>
    </source>
</evidence>
<dbReference type="Gene3D" id="1.10.3210.10">
    <property type="entry name" value="Hypothetical protein af1432"/>
    <property type="match status" value="1"/>
</dbReference>
<dbReference type="RefSeq" id="WP_249477938.1">
    <property type="nucleotide sequence ID" value="NZ_CP097218.1"/>
</dbReference>
<proteinExistence type="predicted"/>
<evidence type="ECO:0000313" key="3">
    <source>
        <dbReference type="Proteomes" id="UP001055868"/>
    </source>
</evidence>
<keyword evidence="3" id="KW-1185">Reference proteome</keyword>
<feature type="domain" description="HD" evidence="1">
    <location>
        <begin position="61"/>
        <end position="157"/>
    </location>
</feature>
<dbReference type="SMART" id="SM00471">
    <property type="entry name" value="HDc"/>
    <property type="match status" value="1"/>
</dbReference>
<protein>
    <submittedName>
        <fullName evidence="2">HD domain-containing protein</fullName>
    </submittedName>
</protein>
<dbReference type="Pfam" id="PF01966">
    <property type="entry name" value="HD"/>
    <property type="match status" value="1"/>
</dbReference>
<reference evidence="2" key="1">
    <citation type="submission" date="2022-05" db="EMBL/GenBank/DDBJ databases">
        <title>Genomic analysis of Brachybacterium sp. CBA3104.</title>
        <authorList>
            <person name="Roh S.W."/>
            <person name="Kim Y.B."/>
            <person name="Kim Y."/>
        </authorList>
    </citation>
    <scope>NUCLEOTIDE SEQUENCE</scope>
    <source>
        <strain evidence="2">CBA3104</strain>
    </source>
</reference>
<gene>
    <name evidence="2" type="ORF">M4486_14500</name>
</gene>
<dbReference type="PROSITE" id="PS51831">
    <property type="entry name" value="HD"/>
    <property type="match status" value="1"/>
</dbReference>
<organism evidence="2 3">
    <name type="scientific">Brachybacterium kimchii</name>
    <dbReference type="NCBI Taxonomy" id="2942909"/>
    <lineage>
        <taxon>Bacteria</taxon>
        <taxon>Bacillati</taxon>
        <taxon>Actinomycetota</taxon>
        <taxon>Actinomycetes</taxon>
        <taxon>Micrococcales</taxon>
        <taxon>Dermabacteraceae</taxon>
        <taxon>Brachybacterium</taxon>
    </lineage>
</organism>
<dbReference type="InterPro" id="IPR003607">
    <property type="entry name" value="HD/PDEase_dom"/>
</dbReference>
<name>A0ABY4N3U5_9MICO</name>
<sequence>MRGIDADTLGLDGRWFDPVWRLEVELTPLELELLDTWWVRRLAFVAHAGIASFTTTQSYSRIEHSLGVLALTAHFAPEDHAARATALLHDIGHLPFSHTLEGLSGLDHHTIGRARIAELDPMLRRHDLDAEEIIAIDEGVRPSPLTNAAGALKLDHLDSFLRSGQVHGRTTTPPREMLERMRLVDGAVDTDAETAGELVVLIVAEARHQRAPSNVVPIAVLKHLVTTALDAGASFDAADLMQMTDGELWAALLADPATREETRELRAHPRRWRVEAAPTDAAAGGSDADALHVHIRRGYLALPTVGGTMITDPRVTALEDALPLHVRVVRA</sequence>
<dbReference type="EMBL" id="CP097218">
    <property type="protein sequence ID" value="UQN28824.1"/>
    <property type="molecule type" value="Genomic_DNA"/>
</dbReference>